<sequence>MTVNVATIGNDSQVLMHFTITLADGSVADSTELQGKPAKLVIGDGSLTPNFERCLLGLTVGDKNKFELQPEDAFGQPNPDNIYYLDRAKFTEVKAEVGLIVGFTQPDGAELPGMIRDVIGDSVTVDFNHPLAGQVVTFKVEILEINVE</sequence>
<evidence type="ECO:0000313" key="10">
    <source>
        <dbReference type="Proteomes" id="UP000182660"/>
    </source>
</evidence>
<evidence type="ECO:0000259" key="7">
    <source>
        <dbReference type="PROSITE" id="PS50059"/>
    </source>
</evidence>
<dbReference type="Proteomes" id="UP000182660">
    <property type="component" value="Unassembled WGS sequence"/>
</dbReference>
<dbReference type="STRING" id="80854.MVIS_0472"/>
<dbReference type="Pfam" id="PF00254">
    <property type="entry name" value="FKBP_C"/>
    <property type="match status" value="1"/>
</dbReference>
<dbReference type="PANTHER" id="PTHR47861">
    <property type="entry name" value="FKBP-TYPE PEPTIDYL-PROLYL CIS-TRANS ISOMERASE SLYD"/>
    <property type="match status" value="1"/>
</dbReference>
<dbReference type="Proteomes" id="UP000183794">
    <property type="component" value="Unassembled WGS sequence"/>
</dbReference>
<keyword evidence="4 5" id="KW-0413">Isomerase</keyword>
<name>A0A090ID14_9GAMM</name>
<evidence type="ECO:0000256" key="2">
    <source>
        <dbReference type="ARBA" id="ARBA00006577"/>
    </source>
</evidence>
<dbReference type="EMBL" id="FPLD01000005">
    <property type="protein sequence ID" value="SGY82552.1"/>
    <property type="molecule type" value="Genomic_DNA"/>
</dbReference>
<organism evidence="9 11">
    <name type="scientific">Moritella viscosa</name>
    <dbReference type="NCBI Taxonomy" id="80854"/>
    <lineage>
        <taxon>Bacteria</taxon>
        <taxon>Pseudomonadati</taxon>
        <taxon>Pseudomonadota</taxon>
        <taxon>Gammaproteobacteria</taxon>
        <taxon>Alteromonadales</taxon>
        <taxon>Moritellaceae</taxon>
        <taxon>Moritella</taxon>
    </lineage>
</organism>
<dbReference type="Gene3D" id="3.10.50.40">
    <property type="match status" value="1"/>
</dbReference>
<dbReference type="RefSeq" id="WP_045108928.1">
    <property type="nucleotide sequence ID" value="NZ_CAWQZC010000077.1"/>
</dbReference>
<dbReference type="KEGG" id="mvs:MVIS_0472"/>
<dbReference type="EMBL" id="FPLJ01000005">
    <property type="protein sequence ID" value="SGY82122.1"/>
    <property type="molecule type" value="Genomic_DNA"/>
</dbReference>
<comment type="catalytic activity">
    <reaction evidence="1 5 6">
        <text>[protein]-peptidylproline (omega=180) = [protein]-peptidylproline (omega=0)</text>
        <dbReference type="Rhea" id="RHEA:16237"/>
        <dbReference type="Rhea" id="RHEA-COMP:10747"/>
        <dbReference type="Rhea" id="RHEA-COMP:10748"/>
        <dbReference type="ChEBI" id="CHEBI:83833"/>
        <dbReference type="ChEBI" id="CHEBI:83834"/>
        <dbReference type="EC" id="5.2.1.8"/>
    </reaction>
</comment>
<reference evidence="8 10" key="2">
    <citation type="submission" date="2016-11" db="EMBL/GenBank/DDBJ databases">
        <authorList>
            <person name="Klemetsen T."/>
        </authorList>
    </citation>
    <scope>NUCLEOTIDE SEQUENCE [LARGE SCALE GENOMIC DNA]</scope>
    <source>
        <strain evidence="8">MT 2528</strain>
    </source>
</reference>
<evidence type="ECO:0000313" key="11">
    <source>
        <dbReference type="Proteomes" id="UP000183794"/>
    </source>
</evidence>
<dbReference type="AlphaFoldDB" id="A0A090ID14"/>
<dbReference type="PROSITE" id="PS50059">
    <property type="entry name" value="FKBP_PPIASE"/>
    <property type="match status" value="1"/>
</dbReference>
<feature type="domain" description="PPIase FKBP-type" evidence="7">
    <location>
        <begin position="11"/>
        <end position="76"/>
    </location>
</feature>
<keyword evidence="10" id="KW-1185">Reference proteome</keyword>
<accession>A0A090ID14</accession>
<keyword evidence="3 5" id="KW-0697">Rotamase</keyword>
<evidence type="ECO:0000256" key="1">
    <source>
        <dbReference type="ARBA" id="ARBA00000971"/>
    </source>
</evidence>
<dbReference type="InterPro" id="IPR046357">
    <property type="entry name" value="PPIase_dom_sf"/>
</dbReference>
<dbReference type="InterPro" id="IPR048261">
    <property type="entry name" value="SlpA/SlyD-like_ins_sf"/>
</dbReference>
<dbReference type="SUPFAM" id="SSF54534">
    <property type="entry name" value="FKBP-like"/>
    <property type="match status" value="1"/>
</dbReference>
<evidence type="ECO:0000313" key="8">
    <source>
        <dbReference type="EMBL" id="SGY82122.1"/>
    </source>
</evidence>
<protein>
    <recommendedName>
        <fullName evidence="6">Peptidyl-prolyl cis-trans isomerase</fullName>
        <ecNumber evidence="6">5.2.1.8</ecNumber>
    </recommendedName>
</protein>
<dbReference type="PANTHER" id="PTHR47861:SF4">
    <property type="entry name" value="FKBP-TYPE 16 KDA PEPTIDYL-PROLYL CIS-TRANS ISOMERASE"/>
    <property type="match status" value="1"/>
</dbReference>
<dbReference type="Gene3D" id="2.40.10.330">
    <property type="match status" value="1"/>
</dbReference>
<dbReference type="HOGENOM" id="CLU_098197_3_0_6"/>
<evidence type="ECO:0000313" key="9">
    <source>
        <dbReference type="EMBL" id="SGY82552.1"/>
    </source>
</evidence>
<dbReference type="OrthoDB" id="9808891at2"/>
<evidence type="ECO:0000256" key="5">
    <source>
        <dbReference type="PROSITE-ProRule" id="PRU00277"/>
    </source>
</evidence>
<proteinExistence type="inferred from homology"/>
<comment type="similarity">
    <text evidence="2 6">Belongs to the FKBP-type PPIase family.</text>
</comment>
<gene>
    <name evidence="8" type="ORF">MT2528_0188</name>
    <name evidence="9" type="ORF">NVI5450_0173</name>
</gene>
<dbReference type="PATRIC" id="fig|80854.5.peg.499"/>
<dbReference type="NCBIfam" id="NF011676">
    <property type="entry name" value="PRK15095.1"/>
    <property type="match status" value="1"/>
</dbReference>
<evidence type="ECO:0000256" key="4">
    <source>
        <dbReference type="ARBA" id="ARBA00023235"/>
    </source>
</evidence>
<dbReference type="GeneID" id="61293917"/>
<reference evidence="9 11" key="1">
    <citation type="submission" date="2016-11" db="EMBL/GenBank/DDBJ databases">
        <authorList>
            <person name="Jaros S."/>
            <person name="Januszkiewicz K."/>
            <person name="Wedrychowicz H."/>
        </authorList>
    </citation>
    <scope>NUCLEOTIDE SEQUENCE [LARGE SCALE GENOMIC DNA]</scope>
    <source>
        <strain evidence="9">NVI 5450</strain>
    </source>
</reference>
<dbReference type="GO" id="GO:0003755">
    <property type="term" value="F:peptidyl-prolyl cis-trans isomerase activity"/>
    <property type="evidence" value="ECO:0007669"/>
    <property type="project" value="UniProtKB-UniRule"/>
</dbReference>
<evidence type="ECO:0000256" key="3">
    <source>
        <dbReference type="ARBA" id="ARBA00023110"/>
    </source>
</evidence>
<dbReference type="InterPro" id="IPR001179">
    <property type="entry name" value="PPIase_FKBP_dom"/>
</dbReference>
<dbReference type="EC" id="5.2.1.8" evidence="6"/>
<evidence type="ECO:0000256" key="6">
    <source>
        <dbReference type="RuleBase" id="RU003915"/>
    </source>
</evidence>